<dbReference type="InterPro" id="IPR020103">
    <property type="entry name" value="PsdUridine_synth_cat_dom_sf"/>
</dbReference>
<dbReference type="GO" id="GO:0000455">
    <property type="term" value="P:enzyme-directed rRNA pseudouridine synthesis"/>
    <property type="evidence" value="ECO:0007669"/>
    <property type="project" value="TreeGrafter"/>
</dbReference>
<feature type="domain" description="Pseudouridine synthase RsuA/RluA-like" evidence="10">
    <location>
        <begin position="10"/>
        <end position="159"/>
    </location>
</feature>
<organism evidence="11 12">
    <name type="scientific">Roseivirga pacifica</name>
    <dbReference type="NCBI Taxonomy" id="1267423"/>
    <lineage>
        <taxon>Bacteria</taxon>
        <taxon>Pseudomonadati</taxon>
        <taxon>Bacteroidota</taxon>
        <taxon>Cytophagia</taxon>
        <taxon>Cytophagales</taxon>
        <taxon>Roseivirgaceae</taxon>
        <taxon>Roseivirga</taxon>
    </lineage>
</organism>
<gene>
    <name evidence="11" type="ORF">SAMN05216290_3239</name>
</gene>
<protein>
    <recommendedName>
        <fullName evidence="6">tRNA pseudouridine synthase C</fullName>
        <ecNumber evidence="5">5.4.99.26</ecNumber>
    </recommendedName>
    <alternativeName>
        <fullName evidence="8">tRNA pseudouridine(65) synthase</fullName>
    </alternativeName>
    <alternativeName>
        <fullName evidence="9">tRNA pseudouridylate synthase C</fullName>
    </alternativeName>
    <alternativeName>
        <fullName evidence="7">tRNA-uridine isomerase C</fullName>
    </alternativeName>
</protein>
<dbReference type="InterPro" id="IPR050188">
    <property type="entry name" value="RluA_PseudoU_synthase"/>
</dbReference>
<dbReference type="Gene3D" id="3.30.2350.10">
    <property type="entry name" value="Pseudouridine synthase"/>
    <property type="match status" value="1"/>
</dbReference>
<comment type="function">
    <text evidence="4">Responsible for synthesis of pseudouridine from uracil-65 in transfer RNAs.</text>
</comment>
<evidence type="ECO:0000256" key="9">
    <source>
        <dbReference type="ARBA" id="ARBA00043049"/>
    </source>
</evidence>
<evidence type="ECO:0000259" key="10">
    <source>
        <dbReference type="Pfam" id="PF00849"/>
    </source>
</evidence>
<keyword evidence="2" id="KW-0413">Isomerase</keyword>
<dbReference type="GeneID" id="99987917"/>
<dbReference type="Proteomes" id="UP000199437">
    <property type="component" value="Unassembled WGS sequence"/>
</dbReference>
<dbReference type="InterPro" id="IPR006145">
    <property type="entry name" value="PsdUridine_synth_RsuA/RluA"/>
</dbReference>
<dbReference type="OrthoDB" id="9807829at2"/>
<dbReference type="GO" id="GO:0003723">
    <property type="term" value="F:RNA binding"/>
    <property type="evidence" value="ECO:0007669"/>
    <property type="project" value="InterPro"/>
</dbReference>
<evidence type="ECO:0000256" key="8">
    <source>
        <dbReference type="ARBA" id="ARBA00041975"/>
    </source>
</evidence>
<comment type="catalytic activity">
    <reaction evidence="3">
        <text>uridine(65) in tRNA = pseudouridine(65) in tRNA</text>
        <dbReference type="Rhea" id="RHEA:42536"/>
        <dbReference type="Rhea" id="RHEA-COMP:10103"/>
        <dbReference type="Rhea" id="RHEA-COMP:10104"/>
        <dbReference type="ChEBI" id="CHEBI:65314"/>
        <dbReference type="ChEBI" id="CHEBI:65315"/>
        <dbReference type="EC" id="5.4.99.26"/>
    </reaction>
</comment>
<evidence type="ECO:0000256" key="4">
    <source>
        <dbReference type="ARBA" id="ARBA00037670"/>
    </source>
</evidence>
<sequence>MLKILFEDDHIVAINKPHGLLVHRSAIATNTDVYAVQELRNQLNCHVSPVHRLDRKTSGVLLFSKNKDLVAPLQQQFASHQVEKTYLAILRGWTDDNGTIDYALTNDKGKTQEAITRYSTLERTEIAVPFGKHATSRYSLIEAKPQTGRMHQLRKHFAHILHPIIGDRPHGCNKQNKLFLEKWQMSTMLLHAQKLKFTHPLSKQTIEVKAELQSEFKRMLHTLEFNYSSPSL</sequence>
<reference evidence="12" key="1">
    <citation type="submission" date="2016-10" db="EMBL/GenBank/DDBJ databases">
        <authorList>
            <person name="Varghese N."/>
            <person name="Submissions S."/>
        </authorList>
    </citation>
    <scope>NUCLEOTIDE SEQUENCE [LARGE SCALE GENOMIC DNA]</scope>
    <source>
        <strain evidence="12">CGMCC 1.12402</strain>
    </source>
</reference>
<dbReference type="GO" id="GO:0160149">
    <property type="term" value="F:tRNA pseudouridine(65) synthase activity"/>
    <property type="evidence" value="ECO:0007669"/>
    <property type="project" value="UniProtKB-EC"/>
</dbReference>
<accession>A0A1I0R894</accession>
<dbReference type="Pfam" id="PF00849">
    <property type="entry name" value="PseudoU_synth_2"/>
    <property type="match status" value="1"/>
</dbReference>
<evidence type="ECO:0000313" key="12">
    <source>
        <dbReference type="Proteomes" id="UP000199437"/>
    </source>
</evidence>
<evidence type="ECO:0000256" key="5">
    <source>
        <dbReference type="ARBA" id="ARBA00038943"/>
    </source>
</evidence>
<evidence type="ECO:0000256" key="3">
    <source>
        <dbReference type="ARBA" id="ARBA00036607"/>
    </source>
</evidence>
<dbReference type="STRING" id="1267423.SAMN05216290_3239"/>
<dbReference type="PROSITE" id="PS01129">
    <property type="entry name" value="PSI_RLU"/>
    <property type="match status" value="1"/>
</dbReference>
<dbReference type="EC" id="5.4.99.26" evidence="5"/>
<dbReference type="InterPro" id="IPR006224">
    <property type="entry name" value="PsdUridine_synth_RluA-like_CS"/>
</dbReference>
<evidence type="ECO:0000256" key="6">
    <source>
        <dbReference type="ARBA" id="ARBA00040675"/>
    </source>
</evidence>
<evidence type="ECO:0000256" key="1">
    <source>
        <dbReference type="ARBA" id="ARBA00022694"/>
    </source>
</evidence>
<name>A0A1I0R894_9BACT</name>
<dbReference type="PANTHER" id="PTHR21600:SF56">
    <property type="entry name" value="TRNA PSEUDOURIDINE SYNTHASE C"/>
    <property type="match status" value="1"/>
</dbReference>
<evidence type="ECO:0000256" key="7">
    <source>
        <dbReference type="ARBA" id="ARBA00041803"/>
    </source>
</evidence>
<dbReference type="AlphaFoldDB" id="A0A1I0R894"/>
<proteinExistence type="predicted"/>
<dbReference type="RefSeq" id="WP_090259797.1">
    <property type="nucleotide sequence ID" value="NZ_FOIR01000003.1"/>
</dbReference>
<keyword evidence="1" id="KW-0819">tRNA processing</keyword>
<dbReference type="EMBL" id="FOIR01000003">
    <property type="protein sequence ID" value="SEW36938.1"/>
    <property type="molecule type" value="Genomic_DNA"/>
</dbReference>
<keyword evidence="12" id="KW-1185">Reference proteome</keyword>
<dbReference type="GO" id="GO:0008033">
    <property type="term" value="P:tRNA processing"/>
    <property type="evidence" value="ECO:0007669"/>
    <property type="project" value="UniProtKB-KW"/>
</dbReference>
<evidence type="ECO:0000256" key="2">
    <source>
        <dbReference type="ARBA" id="ARBA00023235"/>
    </source>
</evidence>
<dbReference type="PANTHER" id="PTHR21600">
    <property type="entry name" value="MITOCHONDRIAL RNA PSEUDOURIDINE SYNTHASE"/>
    <property type="match status" value="1"/>
</dbReference>
<dbReference type="SUPFAM" id="SSF55120">
    <property type="entry name" value="Pseudouridine synthase"/>
    <property type="match status" value="1"/>
</dbReference>
<evidence type="ECO:0000313" key="11">
    <source>
        <dbReference type="EMBL" id="SEW36938.1"/>
    </source>
</evidence>